<keyword evidence="2" id="KW-0863">Zinc-finger</keyword>
<feature type="domain" description="Zinc finger PHD-type" evidence="4">
    <location>
        <begin position="79"/>
        <end position="127"/>
    </location>
</feature>
<protein>
    <recommendedName>
        <fullName evidence="4">Zinc finger PHD-type domain-containing protein</fullName>
    </recommendedName>
</protein>
<dbReference type="PANTHER" id="PTHR12420">
    <property type="entry name" value="PHD FINGER PROTEIN"/>
    <property type="match status" value="1"/>
</dbReference>
<dbReference type="SUPFAM" id="SSF57903">
    <property type="entry name" value="FYVE/PHD zinc finger"/>
    <property type="match status" value="1"/>
</dbReference>
<name>A0A9P0MUD9_NEZVI</name>
<dbReference type="InterPro" id="IPR011011">
    <property type="entry name" value="Znf_FYVE_PHD"/>
</dbReference>
<dbReference type="SMART" id="SM00249">
    <property type="entry name" value="PHD"/>
    <property type="match status" value="2"/>
</dbReference>
<dbReference type="GO" id="GO:0008270">
    <property type="term" value="F:zinc ion binding"/>
    <property type="evidence" value="ECO:0007669"/>
    <property type="project" value="UniProtKB-KW"/>
</dbReference>
<evidence type="ECO:0000313" key="6">
    <source>
        <dbReference type="Proteomes" id="UP001152798"/>
    </source>
</evidence>
<dbReference type="InterPro" id="IPR013083">
    <property type="entry name" value="Znf_RING/FYVE/PHD"/>
</dbReference>
<keyword evidence="3" id="KW-0862">Zinc</keyword>
<dbReference type="InterPro" id="IPR001965">
    <property type="entry name" value="Znf_PHD"/>
</dbReference>
<dbReference type="InterPro" id="IPR051188">
    <property type="entry name" value="PHD-type_Zinc_Finger"/>
</dbReference>
<dbReference type="PANTHER" id="PTHR12420:SF42">
    <property type="entry name" value="G2_M PHASE-SPECIFIC E3 UBIQUITIN-PROTEIN LIGASE"/>
    <property type="match status" value="1"/>
</dbReference>
<evidence type="ECO:0000256" key="2">
    <source>
        <dbReference type="ARBA" id="ARBA00022771"/>
    </source>
</evidence>
<evidence type="ECO:0000256" key="3">
    <source>
        <dbReference type="ARBA" id="ARBA00022833"/>
    </source>
</evidence>
<dbReference type="Pfam" id="PF26054">
    <property type="entry name" value="PHD_G2E3"/>
    <property type="match status" value="1"/>
</dbReference>
<dbReference type="OrthoDB" id="512616at2759"/>
<dbReference type="Pfam" id="PF13771">
    <property type="entry name" value="zf-HC5HC2H"/>
    <property type="match status" value="1"/>
</dbReference>
<dbReference type="Gene3D" id="3.30.40.10">
    <property type="entry name" value="Zinc/RING finger domain, C3HC4 (zinc finger)"/>
    <property type="match status" value="2"/>
</dbReference>
<organism evidence="5 6">
    <name type="scientific">Nezara viridula</name>
    <name type="common">Southern green stink bug</name>
    <name type="synonym">Cimex viridulus</name>
    <dbReference type="NCBI Taxonomy" id="85310"/>
    <lineage>
        <taxon>Eukaryota</taxon>
        <taxon>Metazoa</taxon>
        <taxon>Ecdysozoa</taxon>
        <taxon>Arthropoda</taxon>
        <taxon>Hexapoda</taxon>
        <taxon>Insecta</taxon>
        <taxon>Pterygota</taxon>
        <taxon>Neoptera</taxon>
        <taxon>Paraneoptera</taxon>
        <taxon>Hemiptera</taxon>
        <taxon>Heteroptera</taxon>
        <taxon>Panheteroptera</taxon>
        <taxon>Pentatomomorpha</taxon>
        <taxon>Pentatomoidea</taxon>
        <taxon>Pentatomidae</taxon>
        <taxon>Pentatominae</taxon>
        <taxon>Nezara</taxon>
    </lineage>
</organism>
<dbReference type="Proteomes" id="UP001152798">
    <property type="component" value="Chromosome 5"/>
</dbReference>
<dbReference type="SUPFAM" id="SSF57889">
    <property type="entry name" value="Cysteine-rich domain"/>
    <property type="match status" value="1"/>
</dbReference>
<feature type="domain" description="Zinc finger PHD-type" evidence="4">
    <location>
        <begin position="240"/>
        <end position="289"/>
    </location>
</feature>
<reference evidence="5" key="1">
    <citation type="submission" date="2022-01" db="EMBL/GenBank/DDBJ databases">
        <authorList>
            <person name="King R."/>
        </authorList>
    </citation>
    <scope>NUCLEOTIDE SEQUENCE</scope>
</reference>
<dbReference type="EMBL" id="OV725081">
    <property type="protein sequence ID" value="CAH1402897.1"/>
    <property type="molecule type" value="Genomic_DNA"/>
</dbReference>
<proteinExistence type="predicted"/>
<sequence>MVFKTLTSFPKGQKCQLCLTAKVDPEALGNICQTADVIVHYFCLLLASKIQQKGTDKQGLLGFFSRDIKKEIKRGSTIVCNYCKKNGATVMCSRENCHLNFHVPCAQQKGSLHQFFNQFKSFCEKHKPNQKIPASLKKRRDLECVLCCSHIKFNVRSHEDDPIWPTCCKPQALLHKRCLQHFATSSGYYFKCPFCSNKEEFHKGMKTFGIFIPEQEASWETEPNAFRELLERDVSCDSVRCRCPRGRVYSVRNSKWYLEVCILCGASGRHRGCMSESIMTETYECDVCAEVNKKFPNSLPSEDIPESSPLSDKGECNETVQQSVEENISKNLSLECEEIVIISDSESESNEVEVIDEIPPPTVTKNVRKRQLPVLPEKRPGLKRQRLAEGGAETSSGMCLTVNEESGSLLSQATDNPSFRTDELENNPQKCEINVRNRESINKLKDPGLEDPSLILMIEKVCTLSACDQTEIDQLNTDCFSTNEILIANRLLQAC</sequence>
<accession>A0A9P0MUD9</accession>
<dbReference type="AlphaFoldDB" id="A0A9P0MUD9"/>
<keyword evidence="6" id="KW-1185">Reference proteome</keyword>
<evidence type="ECO:0000256" key="1">
    <source>
        <dbReference type="ARBA" id="ARBA00022723"/>
    </source>
</evidence>
<keyword evidence="1" id="KW-0479">Metal-binding</keyword>
<dbReference type="InterPro" id="IPR059102">
    <property type="entry name" value="PHD_PHF7/G2E3-like"/>
</dbReference>
<dbReference type="GO" id="GO:0005634">
    <property type="term" value="C:nucleus"/>
    <property type="evidence" value="ECO:0007669"/>
    <property type="project" value="TreeGrafter"/>
</dbReference>
<gene>
    <name evidence="5" type="ORF">NEZAVI_LOCUS11608</name>
</gene>
<dbReference type="InterPro" id="IPR046349">
    <property type="entry name" value="C1-like_sf"/>
</dbReference>
<evidence type="ECO:0000313" key="5">
    <source>
        <dbReference type="EMBL" id="CAH1402897.1"/>
    </source>
</evidence>
<evidence type="ECO:0000259" key="4">
    <source>
        <dbReference type="SMART" id="SM00249"/>
    </source>
</evidence>